<dbReference type="AlphaFoldDB" id="A0A0D2MJ91"/>
<protein>
    <submittedName>
        <fullName evidence="2">Uncharacterized protein</fullName>
    </submittedName>
</protein>
<feature type="region of interest" description="Disordered" evidence="1">
    <location>
        <begin position="73"/>
        <end position="93"/>
    </location>
</feature>
<sequence>MASSAVLQGEQDTLLERLPVLSLDTTPRCIPCSNVLDFAAAAGGKAERQQVAQLLAKAAAAAAVNACEVCDRRGTPSAASSTAREEDDGDQPLAFTATTSLAFAPRRLRMLRGSFLCGRCRAARDPGLLLHLLTPPLPGAPDDG</sequence>
<evidence type="ECO:0000313" key="2">
    <source>
        <dbReference type="EMBL" id="KIY95065.1"/>
    </source>
</evidence>
<proteinExistence type="predicted"/>
<organism evidence="2 3">
    <name type="scientific">Monoraphidium neglectum</name>
    <dbReference type="NCBI Taxonomy" id="145388"/>
    <lineage>
        <taxon>Eukaryota</taxon>
        <taxon>Viridiplantae</taxon>
        <taxon>Chlorophyta</taxon>
        <taxon>core chlorophytes</taxon>
        <taxon>Chlorophyceae</taxon>
        <taxon>CS clade</taxon>
        <taxon>Sphaeropleales</taxon>
        <taxon>Selenastraceae</taxon>
        <taxon>Monoraphidium</taxon>
    </lineage>
</organism>
<keyword evidence="3" id="KW-1185">Reference proteome</keyword>
<feature type="non-terminal residue" evidence="2">
    <location>
        <position position="144"/>
    </location>
</feature>
<dbReference type="EMBL" id="KK103719">
    <property type="protein sequence ID" value="KIY95065.1"/>
    <property type="molecule type" value="Genomic_DNA"/>
</dbReference>
<name>A0A0D2MJ91_9CHLO</name>
<gene>
    <name evidence="2" type="ORF">MNEG_12896</name>
</gene>
<dbReference type="Proteomes" id="UP000054498">
    <property type="component" value="Unassembled WGS sequence"/>
</dbReference>
<accession>A0A0D2MJ91</accession>
<dbReference type="GeneID" id="25730304"/>
<evidence type="ECO:0000256" key="1">
    <source>
        <dbReference type="SAM" id="MobiDB-lite"/>
    </source>
</evidence>
<reference evidence="2 3" key="1">
    <citation type="journal article" date="2013" name="BMC Genomics">
        <title>Reconstruction of the lipid metabolism for the microalga Monoraphidium neglectum from its genome sequence reveals characteristics suitable for biofuel production.</title>
        <authorList>
            <person name="Bogen C."/>
            <person name="Al-Dilaimi A."/>
            <person name="Albersmeier A."/>
            <person name="Wichmann J."/>
            <person name="Grundmann M."/>
            <person name="Rupp O."/>
            <person name="Lauersen K.J."/>
            <person name="Blifernez-Klassen O."/>
            <person name="Kalinowski J."/>
            <person name="Goesmann A."/>
            <person name="Mussgnug J.H."/>
            <person name="Kruse O."/>
        </authorList>
    </citation>
    <scope>NUCLEOTIDE SEQUENCE [LARGE SCALE GENOMIC DNA]</scope>
    <source>
        <strain evidence="2 3">SAG 48.87</strain>
    </source>
</reference>
<dbReference type="RefSeq" id="XP_013894085.1">
    <property type="nucleotide sequence ID" value="XM_014038631.1"/>
</dbReference>
<evidence type="ECO:0000313" key="3">
    <source>
        <dbReference type="Proteomes" id="UP000054498"/>
    </source>
</evidence>
<dbReference type="KEGG" id="mng:MNEG_12896"/>